<evidence type="ECO:0000313" key="5">
    <source>
        <dbReference type="EMBL" id="KFI26997.1"/>
    </source>
</evidence>
<dbReference type="PANTHER" id="PTHR32309:SF31">
    <property type="entry name" value="CAPSULAR EXOPOLYSACCHARIDE FAMILY"/>
    <property type="match status" value="1"/>
</dbReference>
<dbReference type="Pfam" id="PF01656">
    <property type="entry name" value="CbiA"/>
    <property type="match status" value="1"/>
</dbReference>
<dbReference type="Proteomes" id="UP000028826">
    <property type="component" value="Unassembled WGS sequence"/>
</dbReference>
<reference evidence="5 6" key="1">
    <citation type="submission" date="2014-03" db="EMBL/GenBank/DDBJ databases">
        <title>Genome of Haematobacter massiliensis CCUG 47968.</title>
        <authorList>
            <person name="Wang D."/>
            <person name="Wang G."/>
        </authorList>
    </citation>
    <scope>NUCLEOTIDE SEQUENCE [LARGE SCALE GENOMIC DNA]</scope>
    <source>
        <strain evidence="5 6">CCUG 47968</strain>
    </source>
</reference>
<dbReference type="Gene3D" id="3.40.50.300">
    <property type="entry name" value="P-loop containing nucleotide triphosphate hydrolases"/>
    <property type="match status" value="1"/>
</dbReference>
<evidence type="ECO:0000256" key="3">
    <source>
        <dbReference type="SAM" id="MobiDB-lite"/>
    </source>
</evidence>
<dbReference type="STRING" id="195105.CN97_02295"/>
<keyword evidence="2" id="KW-0067">ATP-binding</keyword>
<dbReference type="SUPFAM" id="SSF52540">
    <property type="entry name" value="P-loop containing nucleoside triphosphate hydrolases"/>
    <property type="match status" value="1"/>
</dbReference>
<organism evidence="5 6">
    <name type="scientific">Haematobacter massiliensis</name>
    <dbReference type="NCBI Taxonomy" id="195105"/>
    <lineage>
        <taxon>Bacteria</taxon>
        <taxon>Pseudomonadati</taxon>
        <taxon>Pseudomonadota</taxon>
        <taxon>Alphaproteobacteria</taxon>
        <taxon>Rhodobacterales</taxon>
        <taxon>Paracoccaceae</taxon>
        <taxon>Haematobacter</taxon>
    </lineage>
</organism>
<gene>
    <name evidence="5" type="ORF">CN97_02295</name>
</gene>
<dbReference type="InterPro" id="IPR002586">
    <property type="entry name" value="CobQ/CobB/MinD/ParA_Nub-bd_dom"/>
</dbReference>
<dbReference type="RefSeq" id="WP_051911326.1">
    <property type="nucleotide sequence ID" value="NZ_JGYG01000013.1"/>
</dbReference>
<sequence>MERLQAAIEKARAQREDTRPEYTPPPPMQQQGTASAVESAVEGNGVDAAWAALRPLDTSRPAYSKQGDLIALHPGGPGAAYDILRTRLVQQAETHGWRRIAVISAGAAAGKTTTVANLAFSLARQSDYRSLVIDFDLRRVTLAHALDQKVSHTMEDVIEGRVPFSEHALRYGDNVAFGLNGQTVRHPAELLQSQRTKTALAEIEAQYKPNFTIFDLPPLFTGDDSIGFLRNVDCALIVVAAEETPMSQIDTAERQVSELTQVMGVVLNKCRITSDDYSYDYSGY</sequence>
<protein>
    <submittedName>
        <fullName evidence="5">Chromosome partitioning protein</fullName>
    </submittedName>
</protein>
<dbReference type="eggNOG" id="COG0489">
    <property type="taxonomic scope" value="Bacteria"/>
</dbReference>
<comment type="caution">
    <text evidence="5">The sequence shown here is derived from an EMBL/GenBank/DDBJ whole genome shotgun (WGS) entry which is preliminary data.</text>
</comment>
<keyword evidence="1" id="KW-0547">Nucleotide-binding</keyword>
<dbReference type="InterPro" id="IPR050445">
    <property type="entry name" value="Bact_polysacc_biosynth/exp"/>
</dbReference>
<dbReference type="OrthoDB" id="9775724at2"/>
<dbReference type="InterPro" id="IPR005702">
    <property type="entry name" value="Wzc-like_C"/>
</dbReference>
<feature type="domain" description="CobQ/CobB/MinD/ParA nucleotide binding" evidence="4">
    <location>
        <begin position="100"/>
        <end position="271"/>
    </location>
</feature>
<dbReference type="EMBL" id="JGYG01000013">
    <property type="protein sequence ID" value="KFI26997.1"/>
    <property type="molecule type" value="Genomic_DNA"/>
</dbReference>
<accession>A0A086XY97</accession>
<feature type="region of interest" description="Disordered" evidence="3">
    <location>
        <begin position="1"/>
        <end position="39"/>
    </location>
</feature>
<dbReference type="PANTHER" id="PTHR32309">
    <property type="entry name" value="TYROSINE-PROTEIN KINASE"/>
    <property type="match status" value="1"/>
</dbReference>
<dbReference type="CDD" id="cd05387">
    <property type="entry name" value="BY-kinase"/>
    <property type="match status" value="1"/>
</dbReference>
<evidence type="ECO:0000259" key="4">
    <source>
        <dbReference type="Pfam" id="PF01656"/>
    </source>
</evidence>
<dbReference type="AlphaFoldDB" id="A0A086XY97"/>
<proteinExistence type="predicted"/>
<name>A0A086XY97_9RHOB</name>
<evidence type="ECO:0000256" key="2">
    <source>
        <dbReference type="ARBA" id="ARBA00022840"/>
    </source>
</evidence>
<feature type="compositionally biased region" description="Basic and acidic residues" evidence="3">
    <location>
        <begin position="1"/>
        <end position="20"/>
    </location>
</feature>
<dbReference type="InterPro" id="IPR027417">
    <property type="entry name" value="P-loop_NTPase"/>
</dbReference>
<evidence type="ECO:0000313" key="6">
    <source>
        <dbReference type="Proteomes" id="UP000028826"/>
    </source>
</evidence>
<evidence type="ECO:0000256" key="1">
    <source>
        <dbReference type="ARBA" id="ARBA00022741"/>
    </source>
</evidence>
<keyword evidence="6" id="KW-1185">Reference proteome</keyword>